<organism evidence="1 2">
    <name type="scientific">Candidatus Berkelbacteria bacterium CG_4_8_14_3_um_filter_42_13</name>
    <dbReference type="NCBI Taxonomy" id="1974505"/>
    <lineage>
        <taxon>Bacteria</taxon>
        <taxon>Candidatus Berkelbacteria</taxon>
    </lineage>
</organism>
<dbReference type="EMBL" id="PFIK01000013">
    <property type="protein sequence ID" value="PIX30237.1"/>
    <property type="molecule type" value="Genomic_DNA"/>
</dbReference>
<protein>
    <submittedName>
        <fullName evidence="1">Uncharacterized protein</fullName>
    </submittedName>
</protein>
<accession>A0A2M7K1V5</accession>
<dbReference type="NCBIfam" id="NF038133">
    <property type="entry name" value="choice_anch_L"/>
    <property type="match status" value="1"/>
</dbReference>
<name>A0A2M7K1V5_9BACT</name>
<dbReference type="InterPro" id="IPR049804">
    <property type="entry name" value="Choice_anch_L"/>
</dbReference>
<gene>
    <name evidence="1" type="ORF">COZ63_00760</name>
</gene>
<dbReference type="Proteomes" id="UP000229924">
    <property type="component" value="Unassembled WGS sequence"/>
</dbReference>
<proteinExistence type="predicted"/>
<evidence type="ECO:0000313" key="1">
    <source>
        <dbReference type="EMBL" id="PIX30237.1"/>
    </source>
</evidence>
<sequence length="224" mass="23823">MNFTVPSGINSLLFNFYFISEEYDEYIGLGYNDNFTATISGLSKVTDGTNVAKDANGNPIEIDSPVFIPNEALPDLAGTSFSDGGGTGWIIAGAPVAPGDNIFLAFKIADVGDGVYDSTVLLDNFRFDQGVYMADVQSGYFFSQSIVNITDCSGQATLDLYSATVVRSATQVDIGNSNPNVLATSTNQLTIPAYQSKTSDSLAMQGLKTGSNKNNLLQRINGML</sequence>
<comment type="caution">
    <text evidence="1">The sequence shown here is derived from an EMBL/GenBank/DDBJ whole genome shotgun (WGS) entry which is preliminary data.</text>
</comment>
<reference evidence="2" key="1">
    <citation type="submission" date="2017-09" db="EMBL/GenBank/DDBJ databases">
        <title>Depth-based differentiation of microbial function through sediment-hosted aquifers and enrichment of novel symbionts in the deep terrestrial subsurface.</title>
        <authorList>
            <person name="Probst A.J."/>
            <person name="Ladd B."/>
            <person name="Jarett J.K."/>
            <person name="Geller-Mcgrath D.E."/>
            <person name="Sieber C.M.K."/>
            <person name="Emerson J.B."/>
            <person name="Anantharaman K."/>
            <person name="Thomas B.C."/>
            <person name="Malmstrom R."/>
            <person name="Stieglmeier M."/>
            <person name="Klingl A."/>
            <person name="Woyke T."/>
            <person name="Ryan C.M."/>
            <person name="Banfield J.F."/>
        </authorList>
    </citation>
    <scope>NUCLEOTIDE SEQUENCE [LARGE SCALE GENOMIC DNA]</scope>
</reference>
<evidence type="ECO:0000313" key="2">
    <source>
        <dbReference type="Proteomes" id="UP000229924"/>
    </source>
</evidence>
<dbReference type="AlphaFoldDB" id="A0A2M7K1V5"/>